<dbReference type="AlphaFoldDB" id="A0A7V6TZ40"/>
<dbReference type="Gene3D" id="1.20.1050.10">
    <property type="match status" value="1"/>
</dbReference>
<dbReference type="Pfam" id="PF00043">
    <property type="entry name" value="GST_C"/>
    <property type="match status" value="1"/>
</dbReference>
<keyword evidence="2" id="KW-0808">Transferase</keyword>
<dbReference type="EMBL" id="DUMN01000229">
    <property type="protein sequence ID" value="HHV67535.1"/>
    <property type="molecule type" value="Genomic_DNA"/>
</dbReference>
<protein>
    <submittedName>
        <fullName evidence="2">Glutathione S-transferase family protein</fullName>
    </submittedName>
</protein>
<sequence>ERHDRLEEMIGDTRFLVADRPTLADALLVGVARWRDFHQVADAARWPKLAAVRSRIEADPAVIHAMALERGEASPGDGAFQGHVGLGELIEQFGAK</sequence>
<organism evidence="2 3">
    <name type="scientific">Brucella intermedia</name>
    <dbReference type="NCBI Taxonomy" id="94625"/>
    <lineage>
        <taxon>Bacteria</taxon>
        <taxon>Pseudomonadati</taxon>
        <taxon>Pseudomonadota</taxon>
        <taxon>Alphaproteobacteria</taxon>
        <taxon>Hyphomicrobiales</taxon>
        <taxon>Brucellaceae</taxon>
        <taxon>Brucella/Ochrobactrum group</taxon>
        <taxon>Brucella</taxon>
    </lineage>
</organism>
<feature type="non-terminal residue" evidence="2">
    <location>
        <position position="1"/>
    </location>
</feature>
<accession>A0A7V6TZ40</accession>
<feature type="domain" description="GST C-terminal" evidence="1">
    <location>
        <begin position="1"/>
        <end position="75"/>
    </location>
</feature>
<dbReference type="InterPro" id="IPR010987">
    <property type="entry name" value="Glutathione-S-Trfase_C-like"/>
</dbReference>
<dbReference type="Proteomes" id="UP000551563">
    <property type="component" value="Unassembled WGS sequence"/>
</dbReference>
<evidence type="ECO:0000259" key="1">
    <source>
        <dbReference type="PROSITE" id="PS50405"/>
    </source>
</evidence>
<evidence type="ECO:0000313" key="3">
    <source>
        <dbReference type="Proteomes" id="UP000551563"/>
    </source>
</evidence>
<dbReference type="InterPro" id="IPR004046">
    <property type="entry name" value="GST_C"/>
</dbReference>
<proteinExistence type="predicted"/>
<reference evidence="2 3" key="1">
    <citation type="journal article" date="2020" name="Biotechnol. Biofuels">
        <title>New insights from the biogas microbiome by comprehensive genome-resolved metagenomics of nearly 1600 species originating from multiple anaerobic digesters.</title>
        <authorList>
            <person name="Campanaro S."/>
            <person name="Treu L."/>
            <person name="Rodriguez-R L.M."/>
            <person name="Kovalovszki A."/>
            <person name="Ziels R.M."/>
            <person name="Maus I."/>
            <person name="Zhu X."/>
            <person name="Kougias P.G."/>
            <person name="Basile A."/>
            <person name="Luo G."/>
            <person name="Schluter A."/>
            <person name="Konstantinidis K.T."/>
            <person name="Angelidaki I."/>
        </authorList>
    </citation>
    <scope>NUCLEOTIDE SEQUENCE [LARGE SCALE GENOMIC DNA]</scope>
    <source>
        <strain evidence="2">AS04akNAM_66</strain>
    </source>
</reference>
<dbReference type="GO" id="GO:0016740">
    <property type="term" value="F:transferase activity"/>
    <property type="evidence" value="ECO:0007669"/>
    <property type="project" value="UniProtKB-KW"/>
</dbReference>
<evidence type="ECO:0000313" key="2">
    <source>
        <dbReference type="EMBL" id="HHV67535.1"/>
    </source>
</evidence>
<dbReference type="SUPFAM" id="SSF47616">
    <property type="entry name" value="GST C-terminal domain-like"/>
    <property type="match status" value="1"/>
</dbReference>
<dbReference type="PROSITE" id="PS50405">
    <property type="entry name" value="GST_CTER"/>
    <property type="match status" value="1"/>
</dbReference>
<name>A0A7V6TZ40_9HYPH</name>
<dbReference type="InterPro" id="IPR036282">
    <property type="entry name" value="Glutathione-S-Trfase_C_sf"/>
</dbReference>
<comment type="caution">
    <text evidence="2">The sequence shown here is derived from an EMBL/GenBank/DDBJ whole genome shotgun (WGS) entry which is preliminary data.</text>
</comment>
<gene>
    <name evidence="2" type="ORF">GXX48_07810</name>
</gene>